<evidence type="ECO:0000256" key="1">
    <source>
        <dbReference type="SAM" id="Phobius"/>
    </source>
</evidence>
<keyword evidence="1" id="KW-1133">Transmembrane helix</keyword>
<reference evidence="3" key="1">
    <citation type="submission" date="2017-06" db="EMBL/GenBank/DDBJ databases">
        <authorList>
            <person name="LiPuma J."/>
            <person name="Spilker T."/>
        </authorList>
    </citation>
    <scope>NUCLEOTIDE SEQUENCE [LARGE SCALE GENOMIC DNA]</scope>
    <source>
        <strain evidence="3">AU17325</strain>
    </source>
</reference>
<evidence type="ECO:0000313" key="2">
    <source>
        <dbReference type="EMBL" id="OXI47731.1"/>
    </source>
</evidence>
<feature type="transmembrane region" description="Helical" evidence="1">
    <location>
        <begin position="12"/>
        <end position="30"/>
    </location>
</feature>
<dbReference type="AlphaFoldDB" id="A0A228IYK8"/>
<accession>A0A228IYK8</accession>
<organism evidence="2 3">
    <name type="scientific">Burkholderia aenigmatica</name>
    <dbReference type="NCBI Taxonomy" id="2015348"/>
    <lineage>
        <taxon>Bacteria</taxon>
        <taxon>Pseudomonadati</taxon>
        <taxon>Pseudomonadota</taxon>
        <taxon>Betaproteobacteria</taxon>
        <taxon>Burkholderiales</taxon>
        <taxon>Burkholderiaceae</taxon>
        <taxon>Burkholderia</taxon>
        <taxon>Burkholderia cepacia complex</taxon>
    </lineage>
</organism>
<name>A0A228IYK8_9BURK</name>
<protein>
    <submittedName>
        <fullName evidence="2">Uncharacterized protein</fullName>
    </submittedName>
</protein>
<keyword evidence="1" id="KW-0472">Membrane</keyword>
<proteinExistence type="predicted"/>
<dbReference type="EMBL" id="NKFA01000004">
    <property type="protein sequence ID" value="OXI47731.1"/>
    <property type="molecule type" value="Genomic_DNA"/>
</dbReference>
<gene>
    <name evidence="2" type="ORF">CFB84_10995</name>
</gene>
<evidence type="ECO:0000313" key="3">
    <source>
        <dbReference type="Proteomes" id="UP000214600"/>
    </source>
</evidence>
<keyword evidence="1" id="KW-0812">Transmembrane</keyword>
<sequence length="93" mass="9723">MWEILKALSVGQAVAIGGAIVAILTTGYFIGRHDAEVRDAAKLASVTADRGQCQTELSGAKQQIVTLTQSNAQLTGAANAESIEVGTLRQKHC</sequence>
<comment type="caution">
    <text evidence="2">The sequence shown here is derived from an EMBL/GenBank/DDBJ whole genome shotgun (WGS) entry which is preliminary data.</text>
</comment>
<reference evidence="2 3" key="2">
    <citation type="submission" date="2017-08" db="EMBL/GenBank/DDBJ databases">
        <title>WGS of novel Burkholderia cepaca complex species.</title>
        <authorList>
            <person name="Lipuma J."/>
            <person name="Spilker T."/>
        </authorList>
    </citation>
    <scope>NUCLEOTIDE SEQUENCE [LARGE SCALE GENOMIC DNA]</scope>
    <source>
        <strain evidence="2 3">AU17325</strain>
    </source>
</reference>
<dbReference type="Proteomes" id="UP000214600">
    <property type="component" value="Unassembled WGS sequence"/>
</dbReference>